<dbReference type="EMBL" id="JAJATW010000002">
    <property type="protein sequence ID" value="MCB5160814.1"/>
    <property type="molecule type" value="Genomic_DNA"/>
</dbReference>
<evidence type="ECO:0000256" key="1">
    <source>
        <dbReference type="ARBA" id="ARBA00001946"/>
    </source>
</evidence>
<dbReference type="Proteomes" id="UP001139095">
    <property type="component" value="Unassembled WGS sequence"/>
</dbReference>
<dbReference type="InterPro" id="IPR015797">
    <property type="entry name" value="NUDIX_hydrolase-like_dom_sf"/>
</dbReference>
<evidence type="ECO:0000259" key="3">
    <source>
        <dbReference type="PROSITE" id="PS51462"/>
    </source>
</evidence>
<organism evidence="4 5">
    <name type="scientific">Marinomonas algarum</name>
    <dbReference type="NCBI Taxonomy" id="2883105"/>
    <lineage>
        <taxon>Bacteria</taxon>
        <taxon>Pseudomonadati</taxon>
        <taxon>Pseudomonadota</taxon>
        <taxon>Gammaproteobacteria</taxon>
        <taxon>Oceanospirillales</taxon>
        <taxon>Oceanospirillaceae</taxon>
        <taxon>Marinomonas</taxon>
    </lineage>
</organism>
<dbReference type="InterPro" id="IPR000086">
    <property type="entry name" value="NUDIX_hydrolase_dom"/>
</dbReference>
<comment type="caution">
    <text evidence="4">The sequence shown here is derived from an EMBL/GenBank/DDBJ whole genome shotgun (WGS) entry which is preliminary data.</text>
</comment>
<feature type="domain" description="Nudix hydrolase" evidence="3">
    <location>
        <begin position="1"/>
        <end position="124"/>
    </location>
</feature>
<name>A0A9X1LBG6_9GAMM</name>
<dbReference type="Pfam" id="PF00293">
    <property type="entry name" value="NUDIX"/>
    <property type="match status" value="1"/>
</dbReference>
<accession>A0A9X1LBG6</accession>
<dbReference type="PROSITE" id="PS51462">
    <property type="entry name" value="NUDIX"/>
    <property type="match status" value="1"/>
</dbReference>
<dbReference type="SUPFAM" id="SSF55811">
    <property type="entry name" value="Nudix"/>
    <property type="match status" value="1"/>
</dbReference>
<proteinExistence type="predicted"/>
<keyword evidence="2" id="KW-0378">Hydrolase</keyword>
<dbReference type="GO" id="GO:0016787">
    <property type="term" value="F:hydrolase activity"/>
    <property type="evidence" value="ECO:0007669"/>
    <property type="project" value="UniProtKB-KW"/>
</dbReference>
<dbReference type="Gene3D" id="3.90.79.10">
    <property type="entry name" value="Nucleoside Triphosphate Pyrophosphohydrolase"/>
    <property type="match status" value="1"/>
</dbReference>
<evidence type="ECO:0000313" key="5">
    <source>
        <dbReference type="Proteomes" id="UP001139095"/>
    </source>
</evidence>
<sequence length="146" mass="16764">MKRTGQTPEETHYLMIKEWQDGKLVLNQPAGHIENNESALDAVIRETKEESGWQIKPLGILGLYAFTPFEGADTYHRLCFVCEPLYDTKEPLDEDIVSSHWLTYDEIMALPHRSPLIKTCIEDSQNNPIMPLTFLSNRHLSPVPTR</sequence>
<evidence type="ECO:0000256" key="2">
    <source>
        <dbReference type="ARBA" id="ARBA00022801"/>
    </source>
</evidence>
<comment type="cofactor">
    <cofactor evidence="1">
        <name>Mg(2+)</name>
        <dbReference type="ChEBI" id="CHEBI:18420"/>
    </cofactor>
</comment>
<dbReference type="InterPro" id="IPR020084">
    <property type="entry name" value="NUDIX_hydrolase_CS"/>
</dbReference>
<keyword evidence="5" id="KW-1185">Reference proteome</keyword>
<dbReference type="PROSITE" id="PS00893">
    <property type="entry name" value="NUDIX_BOX"/>
    <property type="match status" value="1"/>
</dbReference>
<dbReference type="PANTHER" id="PTHR43046:SF14">
    <property type="entry name" value="MUTT_NUDIX FAMILY PROTEIN"/>
    <property type="match status" value="1"/>
</dbReference>
<dbReference type="AlphaFoldDB" id="A0A9X1LBG6"/>
<dbReference type="PANTHER" id="PTHR43046">
    <property type="entry name" value="GDP-MANNOSE MANNOSYL HYDROLASE"/>
    <property type="match status" value="1"/>
</dbReference>
<evidence type="ECO:0000313" key="4">
    <source>
        <dbReference type="EMBL" id="MCB5160814.1"/>
    </source>
</evidence>
<reference evidence="4" key="1">
    <citation type="submission" date="2021-10" db="EMBL/GenBank/DDBJ databases">
        <title>Marinomonas pontica sp. nov., isolated from the Black Sea.</title>
        <authorList>
            <person name="Zhao L.-H."/>
            <person name="Xue J.-H."/>
        </authorList>
    </citation>
    <scope>NUCLEOTIDE SEQUENCE</scope>
    <source>
        <strain evidence="4">E8</strain>
    </source>
</reference>
<protein>
    <submittedName>
        <fullName evidence="4">NUDIX domain-containing protein</fullName>
    </submittedName>
</protein>
<gene>
    <name evidence="4" type="ORF">LG368_02745</name>
</gene>